<comment type="caution">
    <text evidence="1">The sequence shown here is derived from an EMBL/GenBank/DDBJ whole genome shotgun (WGS) entry which is preliminary data.</text>
</comment>
<protein>
    <submittedName>
        <fullName evidence="1">Uncharacterized protein</fullName>
    </submittedName>
</protein>
<proteinExistence type="predicted"/>
<keyword evidence="2" id="KW-1185">Reference proteome</keyword>
<reference evidence="1 2" key="2">
    <citation type="submission" date="2020-03" db="EMBL/GenBank/DDBJ databases">
        <authorList>
            <person name="Ichikawa N."/>
            <person name="Kimura A."/>
            <person name="Kitahashi Y."/>
            <person name="Uohara A."/>
        </authorList>
    </citation>
    <scope>NUCLEOTIDE SEQUENCE [LARGE SCALE GENOMIC DNA]</scope>
    <source>
        <strain evidence="1 2">NBRC 108639</strain>
    </source>
</reference>
<reference evidence="1 2" key="1">
    <citation type="submission" date="2020-03" db="EMBL/GenBank/DDBJ databases">
        <title>Whole genome shotgun sequence of Phytohabitans houttuyneae NBRC 108639.</title>
        <authorList>
            <person name="Komaki H."/>
            <person name="Tamura T."/>
        </authorList>
    </citation>
    <scope>NUCLEOTIDE SEQUENCE [LARGE SCALE GENOMIC DNA]</scope>
    <source>
        <strain evidence="1 2">NBRC 108639</strain>
    </source>
</reference>
<sequence>MWWLCESSVLTCIHMGRIVSQAAERWISVSGAPVLVETDVLGRPVVACPNVSTNTKPCTSTMPPLAGPSLFVRVGGRRVLTSSLSGLTDGVPPGTYRVLQPVQSLVRVDR</sequence>
<dbReference type="Proteomes" id="UP000482800">
    <property type="component" value="Unassembled WGS sequence"/>
</dbReference>
<evidence type="ECO:0000313" key="1">
    <source>
        <dbReference type="EMBL" id="GFJ83459.1"/>
    </source>
</evidence>
<organism evidence="1 2">
    <name type="scientific">Phytohabitans houttuyneae</name>
    <dbReference type="NCBI Taxonomy" id="1076126"/>
    <lineage>
        <taxon>Bacteria</taxon>
        <taxon>Bacillati</taxon>
        <taxon>Actinomycetota</taxon>
        <taxon>Actinomycetes</taxon>
        <taxon>Micromonosporales</taxon>
        <taxon>Micromonosporaceae</taxon>
    </lineage>
</organism>
<accession>A0A6V8KMK8</accession>
<dbReference type="EMBL" id="BLPF01000003">
    <property type="protein sequence ID" value="GFJ83459.1"/>
    <property type="molecule type" value="Genomic_DNA"/>
</dbReference>
<gene>
    <name evidence="1" type="ORF">Phou_076390</name>
</gene>
<name>A0A6V8KMK8_9ACTN</name>
<evidence type="ECO:0000313" key="2">
    <source>
        <dbReference type="Proteomes" id="UP000482800"/>
    </source>
</evidence>
<dbReference type="AlphaFoldDB" id="A0A6V8KMK8"/>